<evidence type="ECO:0000313" key="2">
    <source>
        <dbReference type="EnsemblMetazoa" id="Aqu2.1.08756_001"/>
    </source>
</evidence>
<accession>A0A1X7T317</accession>
<organism evidence="2">
    <name type="scientific">Amphimedon queenslandica</name>
    <name type="common">Sponge</name>
    <dbReference type="NCBI Taxonomy" id="400682"/>
    <lineage>
        <taxon>Eukaryota</taxon>
        <taxon>Metazoa</taxon>
        <taxon>Porifera</taxon>
        <taxon>Demospongiae</taxon>
        <taxon>Heteroscleromorpha</taxon>
        <taxon>Haplosclerida</taxon>
        <taxon>Niphatidae</taxon>
        <taxon>Amphimedon</taxon>
    </lineage>
</organism>
<reference evidence="2" key="1">
    <citation type="submission" date="2017-05" db="UniProtKB">
        <authorList>
            <consortium name="EnsemblMetazoa"/>
        </authorList>
    </citation>
    <scope>IDENTIFICATION</scope>
</reference>
<proteinExistence type="predicted"/>
<evidence type="ECO:0000256" key="1">
    <source>
        <dbReference type="SAM" id="Coils"/>
    </source>
</evidence>
<keyword evidence="1" id="KW-0175">Coiled coil</keyword>
<dbReference type="InParanoid" id="A0A1X7T317"/>
<feature type="coiled-coil region" evidence="1">
    <location>
        <begin position="5"/>
        <end position="84"/>
    </location>
</feature>
<name>A0A1X7T317_AMPQE</name>
<protein>
    <submittedName>
        <fullName evidence="2">Uncharacterized protein</fullName>
    </submittedName>
</protein>
<sequence>MPVTKAELKQQLDEIRAERDSMKIVLVKLEEEKKQTERSLEDTEAELTTAQEKLNSVEEELRRVKDTEEAIVELEDKVDNWSGKERRQTKVTRCLS</sequence>
<dbReference type="EnsemblMetazoa" id="Aqu2.1.08756_001">
    <property type="protein sequence ID" value="Aqu2.1.08756_001"/>
    <property type="gene ID" value="Aqu2.1.08756"/>
</dbReference>
<dbReference type="AlphaFoldDB" id="A0A1X7T317"/>